<accession>A0A6I4UYT4</accession>
<organism evidence="2 3">
    <name type="scientific">Pontixanthobacter luteolus</name>
    <dbReference type="NCBI Taxonomy" id="295089"/>
    <lineage>
        <taxon>Bacteria</taxon>
        <taxon>Pseudomonadati</taxon>
        <taxon>Pseudomonadota</taxon>
        <taxon>Alphaproteobacteria</taxon>
        <taxon>Sphingomonadales</taxon>
        <taxon>Erythrobacteraceae</taxon>
        <taxon>Pontixanthobacter</taxon>
    </lineage>
</organism>
<dbReference type="OrthoDB" id="7509105at2"/>
<feature type="chain" id="PRO_5026340324" evidence="1">
    <location>
        <begin position="25"/>
        <end position="130"/>
    </location>
</feature>
<proteinExistence type="predicted"/>
<feature type="signal peptide" evidence="1">
    <location>
        <begin position="1"/>
        <end position="24"/>
    </location>
</feature>
<dbReference type="EMBL" id="WTYP01000001">
    <property type="protein sequence ID" value="MXP46783.1"/>
    <property type="molecule type" value="Genomic_DNA"/>
</dbReference>
<name>A0A6I4UYT4_9SPHN</name>
<keyword evidence="2" id="KW-0648">Protein biosynthesis</keyword>
<keyword evidence="2" id="KW-0251">Elongation factor</keyword>
<dbReference type="Proteomes" id="UP000471435">
    <property type="component" value="Unassembled WGS sequence"/>
</dbReference>
<sequence>MIGSKIFTPSGPALALFTAFGLLAAPASGGEMQGRLGTLPHGSYVCSLPGDAGGPAWLELEDKRFTIENASIYRTENGSGTYLLTGKRVTFTRGPMKGMKFERTGNASLRWIDDDGKPGRIRCIRSAATR</sequence>
<comment type="caution">
    <text evidence="2">The sequence shown here is derived from an EMBL/GenBank/DDBJ whole genome shotgun (WGS) entry which is preliminary data.</text>
</comment>
<gene>
    <name evidence="2" type="ORF">GRI43_05170</name>
</gene>
<dbReference type="RefSeq" id="WP_160729981.1">
    <property type="nucleotide sequence ID" value="NZ_WTYP01000001.1"/>
</dbReference>
<evidence type="ECO:0000313" key="2">
    <source>
        <dbReference type="EMBL" id="MXP46783.1"/>
    </source>
</evidence>
<keyword evidence="1" id="KW-0732">Signal</keyword>
<evidence type="ECO:0000313" key="3">
    <source>
        <dbReference type="Proteomes" id="UP000471435"/>
    </source>
</evidence>
<dbReference type="GO" id="GO:0003746">
    <property type="term" value="F:translation elongation factor activity"/>
    <property type="evidence" value="ECO:0007669"/>
    <property type="project" value="UniProtKB-KW"/>
</dbReference>
<reference evidence="2 3" key="1">
    <citation type="submission" date="2019-12" db="EMBL/GenBank/DDBJ databases">
        <title>Genomic-based taxomic classification of the family Erythrobacteraceae.</title>
        <authorList>
            <person name="Xu L."/>
        </authorList>
    </citation>
    <scope>NUCLEOTIDE SEQUENCE [LARGE SCALE GENOMIC DNA]</scope>
    <source>
        <strain evidence="2 3">SW-109</strain>
    </source>
</reference>
<dbReference type="AlphaFoldDB" id="A0A6I4UYT4"/>
<evidence type="ECO:0000256" key="1">
    <source>
        <dbReference type="SAM" id="SignalP"/>
    </source>
</evidence>
<keyword evidence="3" id="KW-1185">Reference proteome</keyword>
<protein>
    <submittedName>
        <fullName evidence="2">Elongation factor P</fullName>
    </submittedName>
</protein>